<evidence type="ECO:0000256" key="3">
    <source>
        <dbReference type="ARBA" id="ARBA00022989"/>
    </source>
</evidence>
<reference evidence="7" key="1">
    <citation type="submission" date="2023-01" db="EMBL/GenBank/DDBJ databases">
        <title>Exophiala dermititidis isolated from Cystic Fibrosis Patient.</title>
        <authorList>
            <person name="Kurbessoian T."/>
            <person name="Crocker A."/>
            <person name="Murante D."/>
            <person name="Hogan D.A."/>
            <person name="Stajich J.E."/>
        </authorList>
    </citation>
    <scope>NUCLEOTIDE SEQUENCE</scope>
    <source>
        <strain evidence="7">Ex8</strain>
    </source>
</reference>
<feature type="compositionally biased region" description="Basic and acidic residues" evidence="5">
    <location>
        <begin position="81"/>
        <end position="91"/>
    </location>
</feature>
<proteinExistence type="predicted"/>
<comment type="caution">
    <text evidence="7">The sequence shown here is derived from an EMBL/GenBank/DDBJ whole genome shotgun (WGS) entry which is preliminary data.</text>
</comment>
<evidence type="ECO:0000313" key="8">
    <source>
        <dbReference type="Proteomes" id="UP001161757"/>
    </source>
</evidence>
<feature type="transmembrane region" description="Helical" evidence="6">
    <location>
        <begin position="308"/>
        <end position="328"/>
    </location>
</feature>
<evidence type="ECO:0000256" key="4">
    <source>
        <dbReference type="ARBA" id="ARBA00023136"/>
    </source>
</evidence>
<feature type="transmembrane region" description="Helical" evidence="6">
    <location>
        <begin position="340"/>
        <end position="359"/>
    </location>
</feature>
<feature type="transmembrane region" description="Helical" evidence="6">
    <location>
        <begin position="709"/>
        <end position="727"/>
    </location>
</feature>
<feature type="transmembrane region" description="Helical" evidence="6">
    <location>
        <begin position="427"/>
        <end position="450"/>
    </location>
</feature>
<evidence type="ECO:0000313" key="7">
    <source>
        <dbReference type="EMBL" id="KAJ8993346.1"/>
    </source>
</evidence>
<feature type="compositionally biased region" description="Polar residues" evidence="5">
    <location>
        <begin position="92"/>
        <end position="103"/>
    </location>
</feature>
<feature type="transmembrane region" description="Helical" evidence="6">
    <location>
        <begin position="456"/>
        <end position="475"/>
    </location>
</feature>
<evidence type="ECO:0000256" key="5">
    <source>
        <dbReference type="SAM" id="MobiDB-lite"/>
    </source>
</evidence>
<feature type="transmembrane region" description="Helical" evidence="6">
    <location>
        <begin position="646"/>
        <end position="667"/>
    </location>
</feature>
<protein>
    <submittedName>
        <fullName evidence="7">Uncharacterized protein</fullName>
    </submittedName>
</protein>
<keyword evidence="2 6" id="KW-0812">Transmembrane</keyword>
<feature type="transmembrane region" description="Helical" evidence="6">
    <location>
        <begin position="747"/>
        <end position="767"/>
    </location>
</feature>
<keyword evidence="4 6" id="KW-0472">Membrane</keyword>
<feature type="transmembrane region" description="Helical" evidence="6">
    <location>
        <begin position="270"/>
        <end position="288"/>
    </location>
</feature>
<comment type="subcellular location">
    <subcellularLocation>
        <location evidence="1">Membrane</location>
        <topology evidence="1">Multi-pass membrane protein</topology>
    </subcellularLocation>
</comment>
<evidence type="ECO:0000256" key="1">
    <source>
        <dbReference type="ARBA" id="ARBA00004141"/>
    </source>
</evidence>
<dbReference type="SUPFAM" id="SSF103473">
    <property type="entry name" value="MFS general substrate transporter"/>
    <property type="match status" value="1"/>
</dbReference>
<name>A0AAN6J085_EXODE</name>
<keyword evidence="3 6" id="KW-1133">Transmembrane helix</keyword>
<feature type="compositionally biased region" description="Polar residues" evidence="5">
    <location>
        <begin position="65"/>
        <end position="78"/>
    </location>
</feature>
<feature type="transmembrane region" description="Helical" evidence="6">
    <location>
        <begin position="379"/>
        <end position="397"/>
    </location>
</feature>
<gene>
    <name evidence="7" type="ORF">HRR80_003369</name>
</gene>
<feature type="region of interest" description="Disordered" evidence="5">
    <location>
        <begin position="64"/>
        <end position="179"/>
    </location>
</feature>
<sequence length="831" mass="91757">MNHTIHKLERLLDEAVRIAQMAGTAEEQISEAASKAKEFQPAQAIASMVDACLEEVKAKVAHPSSLLQIPSSEKTGTTHNKKGDDHDETSHSDGSQTAPSSDQALKPPQPVADPLEEKKATLSRGRKTSEQERRPRRYSGIGSLGSPQVRPRTTSAIDPHDRQRSTSGEQPLPTLRLNSVDMKDDDEEKDFLLNDGIPLQVPRPGHERHFTHVFGIDSRQASINLAHGDKIDLNGVRHVDIADHPDDFDVHESCHHAPIARHWTTSKKRWVALSSCINTACLGFLIGIYSGEVPAIQYVIVDFNRLMIFGNVFLYCGLAIPTLVFWPLPLLHGRKPYNIAALTLTLCLQIPQGLVVSVFRTPDVRRYRILLLLSRGVSGLVFGFANINNLATLLDLFGASLKSSETNEDLEDPLDVRRHGGGMGSWLAIWSWCTVGSIAIGFVMGAFIISGTSVDWGFWISLMLLMAVLLLNVVSPEVRRSAFRRTIAEMLGAGGSFTRVARGEVKLHLTGNGPYWWGEEVLAGLRLSWKMVNQPGFLVLSIYAAWIYAQFTLILMLLGALASTRYRYKPVEVGLCVLSLAIGASMAIPFQKASWLSRARYLPPRSNSMTLESTMSWTSHALRRSLWMVFLPLAAIGYALTSKGPVFPVAVPCLFAGLVGYASVLGIGECYALMMQTFDTSDLQPGMTGRPARPSVMGRYRQQRTNFTCYPRVSAAIAITQFLKFVFGAVSTGICGRVERRYGAMRAAGIVAGILLLLTLLVLAVIVRYKTVQMIPSEADRDTSQEEGWEPVILGDPTGLTRKISLLEAGDLTRWTEIRRRNHLEAHLTRR</sequence>
<organism evidence="7 8">
    <name type="scientific">Exophiala dermatitidis</name>
    <name type="common">Black yeast-like fungus</name>
    <name type="synonym">Wangiella dermatitidis</name>
    <dbReference type="NCBI Taxonomy" id="5970"/>
    <lineage>
        <taxon>Eukaryota</taxon>
        <taxon>Fungi</taxon>
        <taxon>Dikarya</taxon>
        <taxon>Ascomycota</taxon>
        <taxon>Pezizomycotina</taxon>
        <taxon>Eurotiomycetes</taxon>
        <taxon>Chaetothyriomycetidae</taxon>
        <taxon>Chaetothyriales</taxon>
        <taxon>Herpotrichiellaceae</taxon>
        <taxon>Exophiala</taxon>
    </lineage>
</organism>
<dbReference type="AlphaFoldDB" id="A0AAN6J085"/>
<feature type="transmembrane region" description="Helical" evidence="6">
    <location>
        <begin position="536"/>
        <end position="559"/>
    </location>
</feature>
<dbReference type="Gene3D" id="1.20.1250.20">
    <property type="entry name" value="MFS general substrate transporter like domains"/>
    <property type="match status" value="1"/>
</dbReference>
<dbReference type="PANTHER" id="PTHR23502:SF76">
    <property type="entry name" value="POLYAMINE TRANSPORT PROTEIN"/>
    <property type="match status" value="1"/>
</dbReference>
<evidence type="ECO:0000256" key="2">
    <source>
        <dbReference type="ARBA" id="ARBA00022692"/>
    </source>
</evidence>
<dbReference type="GO" id="GO:0022857">
    <property type="term" value="F:transmembrane transporter activity"/>
    <property type="evidence" value="ECO:0007669"/>
    <property type="project" value="TreeGrafter"/>
</dbReference>
<dbReference type="PANTHER" id="PTHR23502">
    <property type="entry name" value="MAJOR FACILITATOR SUPERFAMILY"/>
    <property type="match status" value="1"/>
</dbReference>
<accession>A0AAN6J085</accession>
<evidence type="ECO:0000256" key="6">
    <source>
        <dbReference type="SAM" id="Phobius"/>
    </source>
</evidence>
<feature type="transmembrane region" description="Helical" evidence="6">
    <location>
        <begin position="621"/>
        <end position="640"/>
    </location>
</feature>
<feature type="transmembrane region" description="Helical" evidence="6">
    <location>
        <begin position="571"/>
        <end position="590"/>
    </location>
</feature>
<dbReference type="InterPro" id="IPR036259">
    <property type="entry name" value="MFS_trans_sf"/>
</dbReference>
<dbReference type="EMBL" id="JAJGCB010000004">
    <property type="protein sequence ID" value="KAJ8993346.1"/>
    <property type="molecule type" value="Genomic_DNA"/>
</dbReference>
<dbReference type="Proteomes" id="UP001161757">
    <property type="component" value="Unassembled WGS sequence"/>
</dbReference>
<dbReference type="GO" id="GO:0005886">
    <property type="term" value="C:plasma membrane"/>
    <property type="evidence" value="ECO:0007669"/>
    <property type="project" value="TreeGrafter"/>
</dbReference>